<proteinExistence type="predicted"/>
<accession>A0A1C4D3B8</accession>
<sequence>MTILGNKIGRILSLSIALSGTLPAQAQQITAPAELRIDLLLHADKVWKNGLEVKQSLAAAAQQPDVYQTARIANEQPLFSWVINGDAPGAYQTAYHILVASTAQKLAAGIGDVWDAGKILSGDQLGIAYKGKALRPNTVYYWKVKIWDNKGMPTAYSKGASFLTDSILKSYQVPFTPLVKSEQEPILEKQLSNGNSFYDFGKDAFSQLFLVVQAGVGQDTLRVHVGEALDANGHVDRRPKGSLRYQLLKIPLKQGKYPYYPEFKPSRYNTGPRAIRMPGYIGEVFPFRYVEIEKTGTDIQVMNPGRYAVHYIFNDSATIFQSADTVLNSVWALSKYTMKATSFTGFYVDGDRERTPYEADALINQLSHYASDAEYNMAKRSLEYLIYHATWPTEWSLQNLLIAWNDYMYSGDIRTVKALYEALKPKTLLALSRPDGLISTRTGKQDSAFAKSIHLIDFDGKTVMRDIVDWPQKGGVGLAPTAIGETDNFEFTDYNAVVNGFHYQALVCMKNLAAALGKKEDVVFYEQQVAKVKQAFQRSFIDPASGLVKDGESTTHASLHANMIALAFGLVPPENREKVLSFMQSRGMACSVYGAQFLMDALYDANDADYALKLLTSTDIRSWYNMIRTGSTMTTEGWDMIYKGNQDWNHAWGAAPANIIVEKLMGVTPLSPAFGKIEIKPHAGTLRHASLQLATLRGAVTVRFEQQDSSFRLETHLPFNTSGVIYLPRRAASDVVFRNGKKVTASPAGEFWMFKDVRAGKDNWTVQYNQPKNAGYTVQ</sequence>
<evidence type="ECO:0000256" key="4">
    <source>
        <dbReference type="SAM" id="SignalP"/>
    </source>
</evidence>
<evidence type="ECO:0000259" key="5">
    <source>
        <dbReference type="Pfam" id="PF17389"/>
    </source>
</evidence>
<dbReference type="InterPro" id="IPR035398">
    <property type="entry name" value="Bac_rhamnosid_C"/>
</dbReference>
<dbReference type="InterPro" id="IPR013783">
    <property type="entry name" value="Ig-like_fold"/>
</dbReference>
<feature type="domain" description="Alpha-L-rhamnosidase six-hairpin glycosidase" evidence="5">
    <location>
        <begin position="317"/>
        <end position="662"/>
    </location>
</feature>
<dbReference type="Gene3D" id="2.60.420.10">
    <property type="entry name" value="Maltose phosphorylase, domain 3"/>
    <property type="match status" value="1"/>
</dbReference>
<feature type="signal peptide" evidence="4">
    <location>
        <begin position="1"/>
        <end position="26"/>
    </location>
</feature>
<evidence type="ECO:0000256" key="2">
    <source>
        <dbReference type="ARBA" id="ARBA00012652"/>
    </source>
</evidence>
<evidence type="ECO:0000313" key="8">
    <source>
        <dbReference type="Proteomes" id="UP000242818"/>
    </source>
</evidence>
<gene>
    <name evidence="7" type="ORF">GA0116948_10550</name>
</gene>
<dbReference type="GO" id="GO:0030596">
    <property type="term" value="F:alpha-L-rhamnosidase activity"/>
    <property type="evidence" value="ECO:0007669"/>
    <property type="project" value="UniProtKB-EC"/>
</dbReference>
<dbReference type="Gene3D" id="2.60.40.10">
    <property type="entry name" value="Immunoglobulins"/>
    <property type="match status" value="1"/>
</dbReference>
<dbReference type="OrthoDB" id="9815108at2"/>
<evidence type="ECO:0000256" key="1">
    <source>
        <dbReference type="ARBA" id="ARBA00001445"/>
    </source>
</evidence>
<dbReference type="GO" id="GO:0005975">
    <property type="term" value="P:carbohydrate metabolic process"/>
    <property type="evidence" value="ECO:0007669"/>
    <property type="project" value="InterPro"/>
</dbReference>
<protein>
    <recommendedName>
        <fullName evidence="2">alpha-L-rhamnosidase</fullName>
        <ecNumber evidence="2">3.2.1.40</ecNumber>
    </recommendedName>
</protein>
<dbReference type="PANTHER" id="PTHR33307:SF6">
    <property type="entry name" value="ALPHA-RHAMNOSIDASE (EUROFUNG)-RELATED"/>
    <property type="match status" value="1"/>
</dbReference>
<dbReference type="Pfam" id="PF17390">
    <property type="entry name" value="Bac_rhamnosid_C"/>
    <property type="match status" value="1"/>
</dbReference>
<dbReference type="EMBL" id="FMAR01000005">
    <property type="protein sequence ID" value="SCC25863.1"/>
    <property type="molecule type" value="Genomic_DNA"/>
</dbReference>
<name>A0A1C4D3B8_9BACT</name>
<dbReference type="AlphaFoldDB" id="A0A1C4D3B8"/>
<organism evidence="7 8">
    <name type="scientific">Chitinophaga costaii</name>
    <dbReference type="NCBI Taxonomy" id="1335309"/>
    <lineage>
        <taxon>Bacteria</taxon>
        <taxon>Pseudomonadati</taxon>
        <taxon>Bacteroidota</taxon>
        <taxon>Chitinophagia</taxon>
        <taxon>Chitinophagales</taxon>
        <taxon>Chitinophagaceae</taxon>
        <taxon>Chitinophaga</taxon>
    </lineage>
</organism>
<dbReference type="Proteomes" id="UP000242818">
    <property type="component" value="Unassembled WGS sequence"/>
</dbReference>
<dbReference type="InterPro" id="IPR008928">
    <property type="entry name" value="6-hairpin_glycosidase_sf"/>
</dbReference>
<dbReference type="Pfam" id="PF25788">
    <property type="entry name" value="Ig_Rha78A_N"/>
    <property type="match status" value="1"/>
</dbReference>
<keyword evidence="3" id="KW-0378">Hydrolase</keyword>
<evidence type="ECO:0000313" key="7">
    <source>
        <dbReference type="EMBL" id="SCC25863.1"/>
    </source>
</evidence>
<keyword evidence="8" id="KW-1185">Reference proteome</keyword>
<dbReference type="EC" id="3.2.1.40" evidence="2"/>
<comment type="catalytic activity">
    <reaction evidence="1">
        <text>Hydrolysis of terminal non-reducing alpha-L-rhamnose residues in alpha-L-rhamnosides.</text>
        <dbReference type="EC" id="3.2.1.40"/>
    </reaction>
</comment>
<dbReference type="STRING" id="1335309.GA0116948_10550"/>
<feature type="chain" id="PRO_5008690302" description="alpha-L-rhamnosidase" evidence="4">
    <location>
        <begin position="27"/>
        <end position="779"/>
    </location>
</feature>
<dbReference type="InterPro" id="IPR012341">
    <property type="entry name" value="6hp_glycosidase-like_sf"/>
</dbReference>
<keyword evidence="4" id="KW-0732">Signal</keyword>
<evidence type="ECO:0000259" key="6">
    <source>
        <dbReference type="Pfam" id="PF17390"/>
    </source>
</evidence>
<dbReference type="InterPro" id="IPR016007">
    <property type="entry name" value="Alpha_rhamnosid"/>
</dbReference>
<evidence type="ECO:0000256" key="3">
    <source>
        <dbReference type="ARBA" id="ARBA00022801"/>
    </source>
</evidence>
<dbReference type="Pfam" id="PF17389">
    <property type="entry name" value="Bac_rhamnosid6H"/>
    <property type="match status" value="1"/>
</dbReference>
<dbReference type="InterPro" id="IPR035396">
    <property type="entry name" value="Bac_rhamnosid6H"/>
</dbReference>
<dbReference type="Gene3D" id="1.50.10.10">
    <property type="match status" value="1"/>
</dbReference>
<feature type="domain" description="Alpha-L-rhamnosidase C-terminal" evidence="6">
    <location>
        <begin position="666"/>
        <end position="736"/>
    </location>
</feature>
<dbReference type="SUPFAM" id="SSF48208">
    <property type="entry name" value="Six-hairpin glycosidases"/>
    <property type="match status" value="1"/>
</dbReference>
<dbReference type="PANTHER" id="PTHR33307">
    <property type="entry name" value="ALPHA-RHAMNOSIDASE (EUROFUNG)"/>
    <property type="match status" value="1"/>
</dbReference>
<reference evidence="7 8" key="1">
    <citation type="submission" date="2016-08" db="EMBL/GenBank/DDBJ databases">
        <authorList>
            <person name="Seilhamer J.J."/>
        </authorList>
    </citation>
    <scope>NUCLEOTIDE SEQUENCE [LARGE SCALE GENOMIC DNA]</scope>
    <source>
        <strain evidence="7 8">A37T2</strain>
    </source>
</reference>